<evidence type="ECO:0000313" key="12">
    <source>
        <dbReference type="Proteomes" id="UP000063063"/>
    </source>
</evidence>
<evidence type="ECO:0000313" key="11">
    <source>
        <dbReference type="EMBL" id="AIO02024.1"/>
    </source>
</evidence>
<dbReference type="InterPro" id="IPR006515">
    <property type="entry name" value="PABP_1234"/>
</dbReference>
<evidence type="ECO:0000256" key="5">
    <source>
        <dbReference type="ARBA" id="ARBA00022884"/>
    </source>
</evidence>
<dbReference type="Gene3D" id="3.30.70.330">
    <property type="match status" value="4"/>
</dbReference>
<evidence type="ECO:0000256" key="6">
    <source>
        <dbReference type="PROSITE-ProRule" id="PRU00176"/>
    </source>
</evidence>
<dbReference type="EMBL" id="CP009403">
    <property type="protein sequence ID" value="AIO02024.1"/>
    <property type="molecule type" value="Genomic_DNA"/>
</dbReference>
<organism evidence="11 12">
    <name type="scientific">Leishmania panamensis</name>
    <dbReference type="NCBI Taxonomy" id="5679"/>
    <lineage>
        <taxon>Eukaryota</taxon>
        <taxon>Discoba</taxon>
        <taxon>Euglenozoa</taxon>
        <taxon>Kinetoplastea</taxon>
        <taxon>Metakinetoplastina</taxon>
        <taxon>Trypanosomatida</taxon>
        <taxon>Trypanosomatidae</taxon>
        <taxon>Leishmaniinae</taxon>
        <taxon>Leishmania</taxon>
        <taxon>Leishmania guyanensis species complex</taxon>
    </lineage>
</organism>
<feature type="domain" description="RRM" evidence="9">
    <location>
        <begin position="95"/>
        <end position="172"/>
    </location>
</feature>
<dbReference type="Pfam" id="PF00076">
    <property type="entry name" value="RRM_1"/>
    <property type="match status" value="4"/>
</dbReference>
<dbReference type="PANTHER" id="PTHR48027">
    <property type="entry name" value="HETEROGENEOUS NUCLEAR RIBONUCLEOPROTEIN 87F-RELATED"/>
    <property type="match status" value="1"/>
</dbReference>
<reference evidence="11 12" key="1">
    <citation type="journal article" date="2015" name="Sci. Rep.">
        <title>The genome of Leishmania panamensis: insights into genomics of the L. (Viannia) subgenus.</title>
        <authorList>
            <person name="Llanes A."/>
            <person name="Restrepo C.M."/>
            <person name="Vecchio G.D."/>
            <person name="Anguizola F.J."/>
            <person name="Lleonart R."/>
        </authorList>
    </citation>
    <scope>NUCLEOTIDE SEQUENCE [LARGE SCALE GENOMIC DNA]</scope>
    <source>
        <strain evidence="11 12">MHOM/PA/94/PSC-1</strain>
    </source>
</reference>
<dbReference type="SUPFAM" id="SSF63570">
    <property type="entry name" value="PABC (PABP) domain"/>
    <property type="match status" value="1"/>
</dbReference>
<dbReference type="AlphaFoldDB" id="A0A088S181"/>
<proteinExistence type="inferred from homology"/>
<keyword evidence="12" id="KW-1185">Reference proteome</keyword>
<feature type="domain" description="PABC" evidence="10">
    <location>
        <begin position="498"/>
        <end position="575"/>
    </location>
</feature>
<feature type="compositionally biased region" description="Basic and acidic residues" evidence="8">
    <location>
        <begin position="262"/>
        <end position="282"/>
    </location>
</feature>
<dbReference type="VEuPathDB" id="TriTrypDB:LPAL13_340047500"/>
<evidence type="ECO:0000259" key="9">
    <source>
        <dbReference type="PROSITE" id="PS50102"/>
    </source>
</evidence>
<feature type="compositionally biased region" description="Low complexity" evidence="8">
    <location>
        <begin position="483"/>
        <end position="493"/>
    </location>
</feature>
<dbReference type="PROSITE" id="PS51309">
    <property type="entry name" value="PABC"/>
    <property type="match status" value="1"/>
</dbReference>
<dbReference type="InterPro" id="IPR035979">
    <property type="entry name" value="RBD_domain_sf"/>
</dbReference>
<keyword evidence="4" id="KW-0677">Repeat</keyword>
<dbReference type="RefSeq" id="XP_010702824.1">
    <property type="nucleotide sequence ID" value="XM_010704522.1"/>
</dbReference>
<dbReference type="SMART" id="SM00517">
    <property type="entry name" value="PolyA"/>
    <property type="match status" value="1"/>
</dbReference>
<evidence type="ECO:0000256" key="1">
    <source>
        <dbReference type="ARBA" id="ARBA00004496"/>
    </source>
</evidence>
<feature type="domain" description="RRM" evidence="9">
    <location>
        <begin position="288"/>
        <end position="367"/>
    </location>
</feature>
<dbReference type="Gene3D" id="1.10.1900.10">
    <property type="entry name" value="c-terminal domain of poly(a) binding protein"/>
    <property type="match status" value="1"/>
</dbReference>
<feature type="region of interest" description="Disordered" evidence="8">
    <location>
        <begin position="262"/>
        <end position="283"/>
    </location>
</feature>
<dbReference type="PROSITE" id="PS50102">
    <property type="entry name" value="RRM"/>
    <property type="match status" value="4"/>
</dbReference>
<dbReference type="InterPro" id="IPR036053">
    <property type="entry name" value="PABP-dom"/>
</dbReference>
<dbReference type="GO" id="GO:0005737">
    <property type="term" value="C:cytoplasm"/>
    <property type="evidence" value="ECO:0007669"/>
    <property type="project" value="UniProtKB-SubCell"/>
</dbReference>
<feature type="region of interest" description="Disordered" evidence="8">
    <location>
        <begin position="469"/>
        <end position="499"/>
    </location>
</feature>
<dbReference type="GeneID" id="22578907"/>
<evidence type="ECO:0000256" key="4">
    <source>
        <dbReference type="ARBA" id="ARBA00022737"/>
    </source>
</evidence>
<dbReference type="VEuPathDB" id="TriTrypDB:LPMP_344020"/>
<evidence type="ECO:0000256" key="8">
    <source>
        <dbReference type="SAM" id="MobiDB-lite"/>
    </source>
</evidence>
<feature type="domain" description="RRM" evidence="9">
    <location>
        <begin position="8"/>
        <end position="85"/>
    </location>
</feature>
<comment type="subcellular location">
    <subcellularLocation>
        <location evidence="1 7">Cytoplasm</location>
    </subcellularLocation>
</comment>
<dbReference type="KEGG" id="lpan:LPMP_344020"/>
<protein>
    <recommendedName>
        <fullName evidence="7">Polyadenylate-binding protein</fullName>
        <shortName evidence="7">PABP</shortName>
    </recommendedName>
</protein>
<feature type="domain" description="RRM" evidence="9">
    <location>
        <begin position="183"/>
        <end position="265"/>
    </location>
</feature>
<dbReference type="SUPFAM" id="SSF54928">
    <property type="entry name" value="RNA-binding domain, RBD"/>
    <property type="match status" value="3"/>
</dbReference>
<dbReference type="FunFam" id="3.30.70.330:FF:000606">
    <property type="entry name" value="Polyadenylate-binding protein"/>
    <property type="match status" value="1"/>
</dbReference>
<dbReference type="eggNOG" id="KOG0123">
    <property type="taxonomic scope" value="Eukaryota"/>
</dbReference>
<comment type="function">
    <text evidence="7">Binds the poly(A) tail of mRNA.</text>
</comment>
<evidence type="ECO:0000256" key="3">
    <source>
        <dbReference type="ARBA" id="ARBA00022490"/>
    </source>
</evidence>
<dbReference type="InterPro" id="IPR012677">
    <property type="entry name" value="Nucleotide-bd_a/b_plait_sf"/>
</dbReference>
<evidence type="ECO:0000256" key="2">
    <source>
        <dbReference type="ARBA" id="ARBA00008557"/>
    </source>
</evidence>
<evidence type="ECO:0000259" key="10">
    <source>
        <dbReference type="PROSITE" id="PS51309"/>
    </source>
</evidence>
<dbReference type="InterPro" id="IPR000504">
    <property type="entry name" value="RRM_dom"/>
</dbReference>
<dbReference type="GO" id="GO:0003723">
    <property type="term" value="F:RNA binding"/>
    <property type="evidence" value="ECO:0007669"/>
    <property type="project" value="UniProtKB-UniRule"/>
</dbReference>
<dbReference type="InterPro" id="IPR052462">
    <property type="entry name" value="SLIRP/GR-RBP-like"/>
</dbReference>
<evidence type="ECO:0000256" key="7">
    <source>
        <dbReference type="RuleBase" id="RU362004"/>
    </source>
</evidence>
<dbReference type="FunFam" id="3.30.70.330:FF:000773">
    <property type="entry name" value="Polyadenylate-binding protein"/>
    <property type="match status" value="1"/>
</dbReference>
<dbReference type="SMART" id="SM00360">
    <property type="entry name" value="RRM"/>
    <property type="match status" value="4"/>
</dbReference>
<dbReference type="FunFam" id="1.10.1900.10:FF:000006">
    <property type="entry name" value="Polyadenylate-binding protein"/>
    <property type="match status" value="1"/>
</dbReference>
<name>A0A088S181_LEIPA</name>
<dbReference type="OrthoDB" id="19742at2759"/>
<accession>A0A088S181</accession>
<sequence>MAFSGPNPSIWVGGLDPDLQEQRLYDYFVRIGPVTSVRVCVDSATQKSLGYGYVNFQDPADAEKALDQAGTKLGSRYLRIAKIQRDPSKRRSGVNNILVKKLPKTVDTYALKELFSKFGRLTAIGLACDEKGESRGYARISFEREESAVEAVKEMDGMEMDGQAIVVERYQAQHRDELLKQFTNLYVKNLDPAVTDEKLRAFFARYGAVSSAKVRDLGGVQSEVGLGYVAFEKHEDAARAVEELNGKECEIAKAESTLDVSRFRSREERQRDRERQRRERAQQHSKYPNLYVKGFDDTVTSERLEELFQRYGETVSVTVMMDKETGMSRCFGFVSMKDQNAASQAIQELNGSTFLCPRPLFVTYALRKDARRQNLEERSKQFRVRQNPMGGPGMGGMPPIGFMGPQMFNSVNMPFMSPRVPIMPMNGMNGIGGMNGMSGMNGMNGMGGMGGMGTMGGMGGMGRPMAPNAMSQMRSRPMPQKPPMQSLMPQQHQQPPPQGQNLAAVLANLNPEQQKNVLGERLYSYIVRSHPSVAAKITGMLLEMDNSEILSMLDSPVMLDSKIAEAQDVLNRHMSV</sequence>
<keyword evidence="3 7" id="KW-0963">Cytoplasm</keyword>
<keyword evidence="5 6" id="KW-0694">RNA-binding</keyword>
<dbReference type="Pfam" id="PF00658">
    <property type="entry name" value="MLLE"/>
    <property type="match status" value="1"/>
</dbReference>
<dbReference type="InterPro" id="IPR003954">
    <property type="entry name" value="RRM_euk-type"/>
</dbReference>
<dbReference type="NCBIfam" id="TIGR01628">
    <property type="entry name" value="PABP-1234"/>
    <property type="match status" value="1"/>
</dbReference>
<dbReference type="Proteomes" id="UP000063063">
    <property type="component" value="Chromosome 34"/>
</dbReference>
<comment type="similarity">
    <text evidence="2 7">Belongs to the polyadenylate-binding protein type-1 family.</text>
</comment>
<dbReference type="SMART" id="SM00361">
    <property type="entry name" value="RRM_1"/>
    <property type="match status" value="3"/>
</dbReference>
<gene>
    <name evidence="11" type="primary">PABP2</name>
    <name evidence="11" type="ORF">LPMP_344020</name>
</gene>
<dbReference type="InterPro" id="IPR002004">
    <property type="entry name" value="PABP_HYD_C"/>
</dbReference>